<evidence type="ECO:0000256" key="5">
    <source>
        <dbReference type="ARBA" id="ARBA00022606"/>
    </source>
</evidence>
<evidence type="ECO:0000256" key="10">
    <source>
        <dbReference type="ARBA" id="ARBA00022741"/>
    </source>
</evidence>
<dbReference type="Proteomes" id="UP000198925">
    <property type="component" value="Unassembled WGS sequence"/>
</dbReference>
<gene>
    <name evidence="19" type="ORF">SAMN04487779_1004244</name>
</gene>
<feature type="domain" description="PAC" evidence="18">
    <location>
        <begin position="105"/>
        <end position="156"/>
    </location>
</feature>
<dbReference type="GO" id="GO:0009881">
    <property type="term" value="F:photoreceptor activity"/>
    <property type="evidence" value="ECO:0007669"/>
    <property type="project" value="UniProtKB-KW"/>
</dbReference>
<dbReference type="Pfam" id="PF13426">
    <property type="entry name" value="PAS_9"/>
    <property type="match status" value="1"/>
</dbReference>
<evidence type="ECO:0000313" key="19">
    <source>
        <dbReference type="EMBL" id="SDD10967.1"/>
    </source>
</evidence>
<dbReference type="PANTHER" id="PTHR41523:SF7">
    <property type="entry name" value="HISTIDINE KINASE"/>
    <property type="match status" value="1"/>
</dbReference>
<evidence type="ECO:0000256" key="11">
    <source>
        <dbReference type="ARBA" id="ARBA00022777"/>
    </source>
</evidence>
<reference evidence="19 20" key="1">
    <citation type="submission" date="2016-10" db="EMBL/GenBank/DDBJ databases">
        <authorList>
            <person name="de Groot N.N."/>
        </authorList>
    </citation>
    <scope>NUCLEOTIDE SEQUENCE [LARGE SCALE GENOMIC DNA]</scope>
    <source>
        <strain evidence="19 20">CPCC 100156</strain>
    </source>
</reference>
<dbReference type="InterPro" id="IPR000014">
    <property type="entry name" value="PAS"/>
</dbReference>
<dbReference type="AlphaFoldDB" id="A0A1G6S4A2"/>
<dbReference type="NCBIfam" id="TIGR00229">
    <property type="entry name" value="sensory_box"/>
    <property type="match status" value="1"/>
</dbReference>
<evidence type="ECO:0000256" key="16">
    <source>
        <dbReference type="SAM" id="MobiDB-lite"/>
    </source>
</evidence>
<keyword evidence="13" id="KW-0157">Chromophore</keyword>
<evidence type="ECO:0000259" key="18">
    <source>
        <dbReference type="PROSITE" id="PS50113"/>
    </source>
</evidence>
<keyword evidence="7" id="KW-0288">FMN</keyword>
<keyword evidence="20" id="KW-1185">Reference proteome</keyword>
<keyword evidence="3" id="KW-0600">Photoreceptor protein</keyword>
<dbReference type="Pfam" id="PF07536">
    <property type="entry name" value="HWE_HK"/>
    <property type="match status" value="1"/>
</dbReference>
<proteinExistence type="predicted"/>
<evidence type="ECO:0000256" key="15">
    <source>
        <dbReference type="ARBA" id="ARBA00023170"/>
    </source>
</evidence>
<keyword evidence="12" id="KW-0067">ATP-binding</keyword>
<dbReference type="InterPro" id="IPR035965">
    <property type="entry name" value="PAS-like_dom_sf"/>
</dbReference>
<dbReference type="Gene3D" id="3.30.565.10">
    <property type="entry name" value="Histidine kinase-like ATPase, C-terminal domain"/>
    <property type="match status" value="1"/>
</dbReference>
<keyword evidence="14" id="KW-0843">Virulence</keyword>
<evidence type="ECO:0000313" key="20">
    <source>
        <dbReference type="Proteomes" id="UP000198925"/>
    </source>
</evidence>
<evidence type="ECO:0000256" key="3">
    <source>
        <dbReference type="ARBA" id="ARBA00022543"/>
    </source>
</evidence>
<keyword evidence="8" id="KW-0808">Transferase</keyword>
<evidence type="ECO:0000256" key="4">
    <source>
        <dbReference type="ARBA" id="ARBA00022553"/>
    </source>
</evidence>
<evidence type="ECO:0000259" key="17">
    <source>
        <dbReference type="PROSITE" id="PS50112"/>
    </source>
</evidence>
<comment type="catalytic activity">
    <reaction evidence="1">
        <text>ATP + protein L-histidine = ADP + protein N-phospho-L-histidine.</text>
        <dbReference type="EC" id="2.7.13.3"/>
    </reaction>
</comment>
<dbReference type="Gene3D" id="3.30.450.20">
    <property type="entry name" value="PAS domain"/>
    <property type="match status" value="1"/>
</dbReference>
<dbReference type="CDD" id="cd00130">
    <property type="entry name" value="PAS"/>
    <property type="match status" value="1"/>
</dbReference>
<evidence type="ECO:0000256" key="7">
    <source>
        <dbReference type="ARBA" id="ARBA00022643"/>
    </source>
</evidence>
<keyword evidence="15" id="KW-0675">Receptor</keyword>
<keyword evidence="6" id="KW-0285">Flavoprotein</keyword>
<keyword evidence="4" id="KW-0597">Phosphoprotein</keyword>
<organism evidence="19 20">
    <name type="scientific">Belnapia rosea</name>
    <dbReference type="NCBI Taxonomy" id="938405"/>
    <lineage>
        <taxon>Bacteria</taxon>
        <taxon>Pseudomonadati</taxon>
        <taxon>Pseudomonadota</taxon>
        <taxon>Alphaproteobacteria</taxon>
        <taxon>Acetobacterales</taxon>
        <taxon>Roseomonadaceae</taxon>
        <taxon>Belnapia</taxon>
    </lineage>
</organism>
<name>A0A1G6S4A2_9PROT</name>
<dbReference type="SMART" id="SM00086">
    <property type="entry name" value="PAC"/>
    <property type="match status" value="1"/>
</dbReference>
<keyword evidence="11" id="KW-0418">Kinase</keyword>
<sequence>MDGSRDGDMMGGAGPASAARSWGDQHELKLLRSVVQTIGEAIIVTSPELDPPGPLIEYVNPGFERMTGYAADEVLGRSPRFLQGDGTDRTALDELRTALRAGRAFSGEAVNYRKDGTPYVVEWLISPVLEAGRIVRWVAAQRDVTERRQGEERQKRMADELNHRVNNSLAAVQSVAAQTFRDEWRSVGEVRNAFRDRLLALARVHTLLARGFWEGVPLQILAERQLTSCNGKAGGAEIEGPEMRLRPGAAIALGMALHELATNALRHGALSAPTGHVRLVWSVEPGEDGELLRLHWVEEGGPPVAAPPRRGFGTRVIERGLAHGMRARVSLRFAAAGLDLEVDAPLGAVAAAPCRS</sequence>
<dbReference type="SMART" id="SM00911">
    <property type="entry name" value="HWE_HK"/>
    <property type="match status" value="1"/>
</dbReference>
<feature type="domain" description="PAS" evidence="17">
    <location>
        <begin position="27"/>
        <end position="102"/>
    </location>
</feature>
<dbReference type="InterPro" id="IPR036890">
    <property type="entry name" value="HATPase_C_sf"/>
</dbReference>
<dbReference type="InterPro" id="IPR000700">
    <property type="entry name" value="PAS-assoc_C"/>
</dbReference>
<evidence type="ECO:0000256" key="12">
    <source>
        <dbReference type="ARBA" id="ARBA00022840"/>
    </source>
</evidence>
<evidence type="ECO:0000256" key="8">
    <source>
        <dbReference type="ARBA" id="ARBA00022679"/>
    </source>
</evidence>
<dbReference type="EC" id="2.7.13.3" evidence="2"/>
<evidence type="ECO:0000256" key="13">
    <source>
        <dbReference type="ARBA" id="ARBA00022991"/>
    </source>
</evidence>
<evidence type="ECO:0000256" key="6">
    <source>
        <dbReference type="ARBA" id="ARBA00022630"/>
    </source>
</evidence>
<dbReference type="EMBL" id="FMZX01000004">
    <property type="protein sequence ID" value="SDD10967.1"/>
    <property type="molecule type" value="Genomic_DNA"/>
</dbReference>
<evidence type="ECO:0000256" key="9">
    <source>
        <dbReference type="ARBA" id="ARBA00022737"/>
    </source>
</evidence>
<keyword evidence="5" id="KW-0716">Sensory transduction</keyword>
<dbReference type="InterPro" id="IPR011102">
    <property type="entry name" value="Sig_transdc_His_kinase_HWE"/>
</dbReference>
<dbReference type="STRING" id="938405.SAMN02927895_04331"/>
<evidence type="ECO:0000256" key="2">
    <source>
        <dbReference type="ARBA" id="ARBA00012438"/>
    </source>
</evidence>
<feature type="region of interest" description="Disordered" evidence="16">
    <location>
        <begin position="1"/>
        <end position="21"/>
    </location>
</feature>
<dbReference type="RefSeq" id="WP_218127530.1">
    <property type="nucleotide sequence ID" value="NZ_FMXZ01000015.1"/>
</dbReference>
<evidence type="ECO:0000256" key="1">
    <source>
        <dbReference type="ARBA" id="ARBA00000085"/>
    </source>
</evidence>
<keyword evidence="9" id="KW-0677">Repeat</keyword>
<dbReference type="SMART" id="SM00091">
    <property type="entry name" value="PAS"/>
    <property type="match status" value="1"/>
</dbReference>
<accession>A0A1G6S4A2</accession>
<dbReference type="GO" id="GO:0004673">
    <property type="term" value="F:protein histidine kinase activity"/>
    <property type="evidence" value="ECO:0007669"/>
    <property type="project" value="UniProtKB-EC"/>
</dbReference>
<evidence type="ECO:0000256" key="14">
    <source>
        <dbReference type="ARBA" id="ARBA00023026"/>
    </source>
</evidence>
<dbReference type="InterPro" id="IPR001610">
    <property type="entry name" value="PAC"/>
</dbReference>
<dbReference type="PANTHER" id="PTHR41523">
    <property type="entry name" value="TWO-COMPONENT SYSTEM SENSOR PROTEIN"/>
    <property type="match status" value="1"/>
</dbReference>
<keyword evidence="10" id="KW-0547">Nucleotide-binding</keyword>
<dbReference type="PROSITE" id="PS50113">
    <property type="entry name" value="PAC"/>
    <property type="match status" value="1"/>
</dbReference>
<dbReference type="GO" id="GO:0005524">
    <property type="term" value="F:ATP binding"/>
    <property type="evidence" value="ECO:0007669"/>
    <property type="project" value="UniProtKB-KW"/>
</dbReference>
<dbReference type="SUPFAM" id="SSF55785">
    <property type="entry name" value="PYP-like sensor domain (PAS domain)"/>
    <property type="match status" value="1"/>
</dbReference>
<dbReference type="PROSITE" id="PS50112">
    <property type="entry name" value="PAS"/>
    <property type="match status" value="1"/>
</dbReference>
<protein>
    <recommendedName>
        <fullName evidence="2">histidine kinase</fullName>
        <ecNumber evidence="2">2.7.13.3</ecNumber>
    </recommendedName>
</protein>